<evidence type="ECO:0000313" key="4">
    <source>
        <dbReference type="Proteomes" id="UP000242791"/>
    </source>
</evidence>
<keyword evidence="2" id="KW-1133">Transmembrane helix</keyword>
<dbReference type="Proteomes" id="UP000242791">
    <property type="component" value="Unassembled WGS sequence"/>
</dbReference>
<keyword evidence="4" id="KW-1185">Reference proteome</keyword>
<dbReference type="EMBL" id="LGTZ01001226">
    <property type="protein sequence ID" value="OJD21943.1"/>
    <property type="molecule type" value="Genomic_DNA"/>
</dbReference>
<name>A0A1J9R0D2_9EURO</name>
<dbReference type="AlphaFoldDB" id="A0A1J9R0D2"/>
<evidence type="ECO:0008006" key="5">
    <source>
        <dbReference type="Google" id="ProtNLM"/>
    </source>
</evidence>
<feature type="transmembrane region" description="Helical" evidence="2">
    <location>
        <begin position="12"/>
        <end position="35"/>
    </location>
</feature>
<feature type="region of interest" description="Disordered" evidence="1">
    <location>
        <begin position="57"/>
        <end position="85"/>
    </location>
</feature>
<dbReference type="VEuPathDB" id="FungiDB:ACJ73_06718"/>
<proteinExistence type="predicted"/>
<protein>
    <recommendedName>
        <fullName evidence="5">Transmembrane protein</fullName>
    </recommendedName>
</protein>
<evidence type="ECO:0000256" key="1">
    <source>
        <dbReference type="SAM" id="MobiDB-lite"/>
    </source>
</evidence>
<evidence type="ECO:0000256" key="2">
    <source>
        <dbReference type="SAM" id="Phobius"/>
    </source>
</evidence>
<reference evidence="3 4" key="1">
    <citation type="submission" date="2015-08" db="EMBL/GenBank/DDBJ databases">
        <title>Emmonsia species relationships and genome sequence.</title>
        <authorList>
            <person name="Cuomo C.A."/>
            <person name="Schwartz I.S."/>
            <person name="Kenyon C."/>
            <person name="De Hoog G.S."/>
            <person name="Govender N.P."/>
            <person name="Botha A."/>
            <person name="Moreno L."/>
            <person name="De Vries M."/>
            <person name="Munoz J.F."/>
            <person name="Stielow J.B."/>
        </authorList>
    </citation>
    <scope>NUCLEOTIDE SEQUENCE [LARGE SCALE GENOMIC DNA]</scope>
    <source>
        <strain evidence="3 4">EI222</strain>
    </source>
</reference>
<feature type="transmembrane region" description="Helical" evidence="2">
    <location>
        <begin position="94"/>
        <end position="112"/>
    </location>
</feature>
<sequence length="115" mass="12234">MKLCSSTHCSGRLTANLSLIAIYLLLAIVALTAALPITQQSDSLSTVQLPKVREQRSLPGSLATAPEGAVGNPPSPVYGSEGHNTEPMPTKKPVYFTLLAISVFVCVIIVLFERL</sequence>
<keyword evidence="2" id="KW-0812">Transmembrane</keyword>
<organism evidence="3 4">
    <name type="scientific">Blastomyces percursus</name>
    <dbReference type="NCBI Taxonomy" id="1658174"/>
    <lineage>
        <taxon>Eukaryota</taxon>
        <taxon>Fungi</taxon>
        <taxon>Dikarya</taxon>
        <taxon>Ascomycota</taxon>
        <taxon>Pezizomycotina</taxon>
        <taxon>Eurotiomycetes</taxon>
        <taxon>Eurotiomycetidae</taxon>
        <taxon>Onygenales</taxon>
        <taxon>Ajellomycetaceae</taxon>
        <taxon>Blastomyces</taxon>
    </lineage>
</organism>
<evidence type="ECO:0000313" key="3">
    <source>
        <dbReference type="EMBL" id="OJD21943.1"/>
    </source>
</evidence>
<accession>A0A1J9R0D2</accession>
<dbReference type="OrthoDB" id="4187771at2759"/>
<keyword evidence="2" id="KW-0472">Membrane</keyword>
<gene>
    <name evidence="3" type="ORF">ACJ73_06718</name>
</gene>
<comment type="caution">
    <text evidence="3">The sequence shown here is derived from an EMBL/GenBank/DDBJ whole genome shotgun (WGS) entry which is preliminary data.</text>
</comment>